<feature type="transmembrane region" description="Helical" evidence="1">
    <location>
        <begin position="147"/>
        <end position="165"/>
    </location>
</feature>
<dbReference type="AlphaFoldDB" id="L7JSD6"/>
<feature type="transmembrane region" description="Helical" evidence="1">
    <location>
        <begin position="230"/>
        <end position="251"/>
    </location>
</feature>
<reference evidence="2 3" key="1">
    <citation type="journal article" date="2012" name="PLoS Pathog.">
        <title>The genome of the obligate intracellular parasite Trachipleistophora hominis: new insights into microsporidian genome dynamics and reductive evolution.</title>
        <authorList>
            <person name="Heinz E."/>
            <person name="Williams T.A."/>
            <person name="Nakjang S."/>
            <person name="Noel C.J."/>
            <person name="Swan D.C."/>
            <person name="Goldberg A.V."/>
            <person name="Harris S.R."/>
            <person name="Weinmaier T."/>
            <person name="Markert S."/>
            <person name="Becher D."/>
            <person name="Bernhardt J."/>
            <person name="Dagan T."/>
            <person name="Hacker C."/>
            <person name="Lucocq J.M."/>
            <person name="Schweder T."/>
            <person name="Rattei T."/>
            <person name="Hall N."/>
            <person name="Hirt R.P."/>
            <person name="Embley T.M."/>
        </authorList>
    </citation>
    <scope>NUCLEOTIDE SEQUENCE [LARGE SCALE GENOMIC DNA]</scope>
</reference>
<feature type="transmembrane region" description="Helical" evidence="1">
    <location>
        <begin position="194"/>
        <end position="218"/>
    </location>
</feature>
<proteinExistence type="predicted"/>
<dbReference type="InParanoid" id="L7JSD6"/>
<protein>
    <submittedName>
        <fullName evidence="2">Putative transporter</fullName>
    </submittedName>
</protein>
<evidence type="ECO:0000313" key="3">
    <source>
        <dbReference type="Proteomes" id="UP000011185"/>
    </source>
</evidence>
<dbReference type="EMBL" id="JH994062">
    <property type="protein sequence ID" value="ELQ74195.1"/>
    <property type="molecule type" value="Genomic_DNA"/>
</dbReference>
<organism evidence="2 3">
    <name type="scientific">Trachipleistophora hominis</name>
    <name type="common">Microsporidian parasite</name>
    <dbReference type="NCBI Taxonomy" id="72359"/>
    <lineage>
        <taxon>Eukaryota</taxon>
        <taxon>Fungi</taxon>
        <taxon>Fungi incertae sedis</taxon>
        <taxon>Microsporidia</taxon>
        <taxon>Pleistophoridae</taxon>
        <taxon>Trachipleistophora</taxon>
    </lineage>
</organism>
<dbReference type="VEuPathDB" id="MicrosporidiaDB:THOM_2878"/>
<keyword evidence="1" id="KW-0812">Transmembrane</keyword>
<dbReference type="Proteomes" id="UP000011185">
    <property type="component" value="Unassembled WGS sequence"/>
</dbReference>
<keyword evidence="3" id="KW-1185">Reference proteome</keyword>
<dbReference type="OrthoDB" id="2189914at2759"/>
<name>L7JSD6_TRAHO</name>
<keyword evidence="1" id="KW-0472">Membrane</keyword>
<gene>
    <name evidence="2" type="ORF">THOM_2878</name>
</gene>
<evidence type="ECO:0000313" key="2">
    <source>
        <dbReference type="EMBL" id="ELQ74195.1"/>
    </source>
</evidence>
<sequence length="374" mass="43381">MKILSPLSRLFLSSLNVSDSSIRFKTPLKTENVQINKMTDTSFLSHVDEGIMSFLLCSFCIYRIIMNRNGSFLRKTGISFFVLSVCSLCTYMFLLIFLSTQMAVSRQEIETIGFLDGEYLYEIGSRTVNIVQLVNVSYSLQHIFRTSALYMLIGLWMPCVSAYALKRRTKLKDHFSLLFLEDNRKHQMKKFRRIITHESIITLSIIYGFVRIPFAFFIDFYHQDKARASVFFRSIFYGFENYVCAFFLLILQIKFFSTTEFDGEDSRSTENLNILVFALLVNTFLKYTLHILSVPFAINDMSDYVLQKCECISLVIVYLVMSTLLCPLGTQVLEHEGGESITDWKDEERMEEIGYAKGTGLIEFKGKKEEMHEK</sequence>
<evidence type="ECO:0000256" key="1">
    <source>
        <dbReference type="SAM" id="Phobius"/>
    </source>
</evidence>
<feature type="transmembrane region" description="Helical" evidence="1">
    <location>
        <begin position="312"/>
        <end position="333"/>
    </location>
</feature>
<feature type="transmembrane region" description="Helical" evidence="1">
    <location>
        <begin position="44"/>
        <end position="65"/>
    </location>
</feature>
<dbReference type="HOGENOM" id="CLU_787769_0_0_1"/>
<dbReference type="OMA" id="IGLWGPC"/>
<feature type="transmembrane region" description="Helical" evidence="1">
    <location>
        <begin position="77"/>
        <end position="98"/>
    </location>
</feature>
<feature type="transmembrane region" description="Helical" evidence="1">
    <location>
        <begin position="272"/>
        <end position="292"/>
    </location>
</feature>
<accession>L7JSD6</accession>
<keyword evidence="1" id="KW-1133">Transmembrane helix</keyword>